<dbReference type="Gene3D" id="3.90.580.10">
    <property type="entry name" value="Zinc finger, CHC2-type domain"/>
    <property type="match status" value="1"/>
</dbReference>
<evidence type="ECO:0000256" key="2">
    <source>
        <dbReference type="ARBA" id="ARBA00022515"/>
    </source>
</evidence>
<gene>
    <name evidence="8" type="ORF">HNP81_002863</name>
</gene>
<reference evidence="8 9" key="1">
    <citation type="submission" date="2020-08" db="EMBL/GenBank/DDBJ databases">
        <title>Genomic Encyclopedia of Type Strains, Phase IV (KMG-IV): sequencing the most valuable type-strain genomes for metagenomic binning, comparative biology and taxonomic classification.</title>
        <authorList>
            <person name="Goeker M."/>
        </authorList>
    </citation>
    <scope>NUCLEOTIDE SEQUENCE [LARGE SCALE GENOMIC DNA]</scope>
    <source>
        <strain evidence="8 9">DSM 105481</strain>
    </source>
</reference>
<feature type="domain" description="Toprim" evidence="7">
    <location>
        <begin position="215"/>
        <end position="286"/>
    </location>
</feature>
<sequence>MVSVRIRGQDADIDVEEELRAFEWTRPRWTGDKLIAASPFRYDHTPSFFVNLSGERAGVWGDSGAYDEEWRSGNFVKLMAFLRNESYEEAEEYLLGTYGITYASPYEQLTLGPVNLRMNQRNRQALNEDLLAQYQAGPCEYLRGRGISDEAQRMAGVYYHEKQSAAILPWRTASGKLANVKYRKIWGKLFWYESGATPIRELVWGLDVVRKLGAKTAVLCEAEIDGLSWLTAGFASVAVGGVAFNRTKRDLIIRSPIEELIIATDNDKAGEKLREEVERELRGYVRVRQAYVGAKTADGGFSVKDANEALVKYGVESLREAAALAKLSTGLYANLRTSLRGK</sequence>
<dbReference type="SMART" id="SM00493">
    <property type="entry name" value="TOPRIM"/>
    <property type="match status" value="1"/>
</dbReference>
<name>A0ABR6CRB2_9BACI</name>
<keyword evidence="1" id="KW-0240">DNA-directed RNA polymerase</keyword>
<dbReference type="SUPFAM" id="SSF56731">
    <property type="entry name" value="DNA primase core"/>
    <property type="match status" value="1"/>
</dbReference>
<protein>
    <submittedName>
        <fullName evidence="8">DNA primase</fullName>
    </submittedName>
</protein>
<evidence type="ECO:0000313" key="9">
    <source>
        <dbReference type="Proteomes" id="UP000626697"/>
    </source>
</evidence>
<evidence type="ECO:0000313" key="8">
    <source>
        <dbReference type="EMBL" id="MBA9027573.1"/>
    </source>
</evidence>
<keyword evidence="5" id="KW-0235">DNA replication</keyword>
<keyword evidence="6" id="KW-0804">Transcription</keyword>
<dbReference type="Pfam" id="PF13155">
    <property type="entry name" value="Toprim_2"/>
    <property type="match status" value="1"/>
</dbReference>
<keyword evidence="2" id="KW-0639">Primosome</keyword>
<accession>A0ABR6CRB2</accession>
<evidence type="ECO:0000256" key="6">
    <source>
        <dbReference type="ARBA" id="ARBA00023163"/>
    </source>
</evidence>
<dbReference type="EMBL" id="JACJHX010000008">
    <property type="protein sequence ID" value="MBA9027573.1"/>
    <property type="molecule type" value="Genomic_DNA"/>
</dbReference>
<keyword evidence="3" id="KW-0808">Transferase</keyword>
<dbReference type="InterPro" id="IPR006171">
    <property type="entry name" value="TOPRIM_dom"/>
</dbReference>
<evidence type="ECO:0000259" key="7">
    <source>
        <dbReference type="SMART" id="SM00493"/>
    </source>
</evidence>
<evidence type="ECO:0000256" key="3">
    <source>
        <dbReference type="ARBA" id="ARBA00022679"/>
    </source>
</evidence>
<dbReference type="RefSeq" id="WP_182503013.1">
    <property type="nucleotide sequence ID" value="NZ_JACJHX010000008.1"/>
</dbReference>
<evidence type="ECO:0000256" key="1">
    <source>
        <dbReference type="ARBA" id="ARBA00022478"/>
    </source>
</evidence>
<keyword evidence="4" id="KW-0548">Nucleotidyltransferase</keyword>
<evidence type="ECO:0000256" key="4">
    <source>
        <dbReference type="ARBA" id="ARBA00022695"/>
    </source>
</evidence>
<dbReference type="Gene3D" id="3.40.1360.10">
    <property type="match status" value="1"/>
</dbReference>
<proteinExistence type="predicted"/>
<dbReference type="InterPro" id="IPR036977">
    <property type="entry name" value="DNA_primase_Znf_CHC2"/>
</dbReference>
<evidence type="ECO:0000256" key="5">
    <source>
        <dbReference type="ARBA" id="ARBA00022705"/>
    </source>
</evidence>
<dbReference type="Proteomes" id="UP000626697">
    <property type="component" value="Unassembled WGS sequence"/>
</dbReference>
<keyword evidence="9" id="KW-1185">Reference proteome</keyword>
<comment type="caution">
    <text evidence="8">The sequence shown here is derived from an EMBL/GenBank/DDBJ whole genome shotgun (WGS) entry which is preliminary data.</text>
</comment>
<dbReference type="SUPFAM" id="SSF57783">
    <property type="entry name" value="Zinc beta-ribbon"/>
    <property type="match status" value="1"/>
</dbReference>
<organism evidence="8 9">
    <name type="scientific">Peribacillus huizhouensis</name>
    <dbReference type="NCBI Taxonomy" id="1501239"/>
    <lineage>
        <taxon>Bacteria</taxon>
        <taxon>Bacillati</taxon>
        <taxon>Bacillota</taxon>
        <taxon>Bacilli</taxon>
        <taxon>Bacillales</taxon>
        <taxon>Bacillaceae</taxon>
        <taxon>Peribacillus</taxon>
    </lineage>
</organism>